<evidence type="ECO:0000313" key="11">
    <source>
        <dbReference type="EMBL" id="SFH59706.1"/>
    </source>
</evidence>
<keyword evidence="13" id="KW-1185">Reference proteome</keyword>
<reference evidence="10 13" key="2">
    <citation type="submission" date="2020-07" db="EMBL/GenBank/DDBJ databases">
        <title>Sequencing the genomes of 1000 actinobacteria strains.</title>
        <authorList>
            <person name="Klenk H.-P."/>
        </authorList>
    </citation>
    <scope>NUCLEOTIDE SEQUENCE [LARGE SCALE GENOMIC DNA]</scope>
    <source>
        <strain evidence="10 13">DSM 45117</strain>
    </source>
</reference>
<dbReference type="EMBL" id="JACBZA010000001">
    <property type="protein sequence ID" value="NYH86774.1"/>
    <property type="molecule type" value="Genomic_DNA"/>
</dbReference>
<evidence type="ECO:0000256" key="2">
    <source>
        <dbReference type="ARBA" id="ARBA00022448"/>
    </source>
</evidence>
<keyword evidence="6 7" id="KW-0472">Membrane</keyword>
<dbReference type="Proteomes" id="UP000533017">
    <property type="component" value="Unassembled WGS sequence"/>
</dbReference>
<evidence type="ECO:0000313" key="13">
    <source>
        <dbReference type="Proteomes" id="UP000533017"/>
    </source>
</evidence>
<reference evidence="11 12" key="1">
    <citation type="submission" date="2016-10" db="EMBL/GenBank/DDBJ databases">
        <authorList>
            <person name="de Groot N.N."/>
        </authorList>
    </citation>
    <scope>NUCLEOTIDE SEQUENCE [LARGE SCALE GENOMIC DNA]</scope>
    <source>
        <strain evidence="11 12">CPCC 202808</strain>
    </source>
</reference>
<feature type="transmembrane region" description="Helical" evidence="7">
    <location>
        <begin position="36"/>
        <end position="65"/>
    </location>
</feature>
<dbReference type="PROSITE" id="PS50928">
    <property type="entry name" value="ABC_TM1"/>
    <property type="match status" value="1"/>
</dbReference>
<feature type="domain" description="ABC transmembrane type-1" evidence="9">
    <location>
        <begin position="95"/>
        <end position="309"/>
    </location>
</feature>
<keyword evidence="3" id="KW-1003">Cell membrane</keyword>
<dbReference type="Gene3D" id="1.10.3720.10">
    <property type="entry name" value="MetI-like"/>
    <property type="match status" value="1"/>
</dbReference>
<feature type="transmembrane region" description="Helical" evidence="7">
    <location>
        <begin position="181"/>
        <end position="205"/>
    </location>
</feature>
<keyword evidence="5 7" id="KW-1133">Transmembrane helix</keyword>
<dbReference type="PANTHER" id="PTHR30193">
    <property type="entry name" value="ABC TRANSPORTER PERMEASE PROTEIN"/>
    <property type="match status" value="1"/>
</dbReference>
<organism evidence="11 12">
    <name type="scientific">Actinopolymorpha cephalotaxi</name>
    <dbReference type="NCBI Taxonomy" id="504797"/>
    <lineage>
        <taxon>Bacteria</taxon>
        <taxon>Bacillati</taxon>
        <taxon>Actinomycetota</taxon>
        <taxon>Actinomycetes</taxon>
        <taxon>Propionibacteriales</taxon>
        <taxon>Actinopolymorphaceae</taxon>
        <taxon>Actinopolymorpha</taxon>
    </lineage>
</organism>
<evidence type="ECO:0000256" key="3">
    <source>
        <dbReference type="ARBA" id="ARBA00022475"/>
    </source>
</evidence>
<feature type="transmembrane region" description="Helical" evidence="7">
    <location>
        <begin position="99"/>
        <end position="121"/>
    </location>
</feature>
<dbReference type="CDD" id="cd06261">
    <property type="entry name" value="TM_PBP2"/>
    <property type="match status" value="1"/>
</dbReference>
<name>A0A1I3BC82_9ACTN</name>
<comment type="subcellular location">
    <subcellularLocation>
        <location evidence="1 7">Cell membrane</location>
        <topology evidence="1 7">Multi-pass membrane protein</topology>
    </subcellularLocation>
</comment>
<dbReference type="RefSeq" id="WP_092889689.1">
    <property type="nucleotide sequence ID" value="NZ_FOOI01000023.1"/>
</dbReference>
<evidence type="ECO:0000256" key="7">
    <source>
        <dbReference type="RuleBase" id="RU363032"/>
    </source>
</evidence>
<keyword evidence="4 7" id="KW-0812">Transmembrane</keyword>
<evidence type="ECO:0000313" key="10">
    <source>
        <dbReference type="EMBL" id="NYH86774.1"/>
    </source>
</evidence>
<dbReference type="InterPro" id="IPR000515">
    <property type="entry name" value="MetI-like"/>
</dbReference>
<protein>
    <submittedName>
        <fullName evidence="10">ABC-type sugar transport system permease subunit</fullName>
    </submittedName>
</protein>
<dbReference type="PANTHER" id="PTHR30193:SF37">
    <property type="entry name" value="INNER MEMBRANE ABC TRANSPORTER PERMEASE PROTEIN YCJO"/>
    <property type="match status" value="1"/>
</dbReference>
<dbReference type="EMBL" id="FOOI01000023">
    <property type="protein sequence ID" value="SFH59706.1"/>
    <property type="molecule type" value="Genomic_DNA"/>
</dbReference>
<evidence type="ECO:0000256" key="5">
    <source>
        <dbReference type="ARBA" id="ARBA00022989"/>
    </source>
</evidence>
<dbReference type="GO" id="GO:0055085">
    <property type="term" value="P:transmembrane transport"/>
    <property type="evidence" value="ECO:0007669"/>
    <property type="project" value="InterPro"/>
</dbReference>
<dbReference type="InterPro" id="IPR051393">
    <property type="entry name" value="ABC_transporter_permease"/>
</dbReference>
<accession>A0A1I3BC82</accession>
<dbReference type="Pfam" id="PF00528">
    <property type="entry name" value="BPD_transp_1"/>
    <property type="match status" value="1"/>
</dbReference>
<evidence type="ECO:0000313" key="12">
    <source>
        <dbReference type="Proteomes" id="UP000199052"/>
    </source>
</evidence>
<comment type="similarity">
    <text evidence="7">Belongs to the binding-protein-dependent transport system permease family.</text>
</comment>
<evidence type="ECO:0000256" key="8">
    <source>
        <dbReference type="SAM" id="MobiDB-lite"/>
    </source>
</evidence>
<proteinExistence type="inferred from homology"/>
<dbReference type="STRING" id="504797.SAMN05421678_12348"/>
<feature type="region of interest" description="Disordered" evidence="8">
    <location>
        <begin position="1"/>
        <end position="31"/>
    </location>
</feature>
<keyword evidence="2 7" id="KW-0813">Transport</keyword>
<dbReference type="AlphaFoldDB" id="A0A1I3BC82"/>
<keyword evidence="11" id="KW-0762">Sugar transport</keyword>
<sequence>MTSDNSVRVARSRRPAASAPAQEPSRRRPSRQYPRWTPYAFLSPFFVLYAVFLLIPTVVALWISLHSWTGIGPMRWVGLQNYVRLFSDQSFQTAAVNTFWYVAASIFVIVPLALLIATGLAAKRLRLRDLFRVTFFLPFVLSPVVVALVFTILFDSQAGLVNSTLNILFGIGPVDWLGDAVWAKVTVIILLIWRYTGYLVIYFLAGLQSIPPELYEAADIDGGGVVQKFRNVTLPMLAPVTAFVGITSFIGAAQIFEEPFILTKGGPGESTLSIAYFIYRAAFTREQLGYAAAASFLLFVVLFIATRISRHFFGIGREDRA</sequence>
<dbReference type="SUPFAM" id="SSF161098">
    <property type="entry name" value="MetI-like"/>
    <property type="match status" value="1"/>
</dbReference>
<dbReference type="GO" id="GO:0005886">
    <property type="term" value="C:plasma membrane"/>
    <property type="evidence" value="ECO:0007669"/>
    <property type="project" value="UniProtKB-SubCell"/>
</dbReference>
<evidence type="ECO:0000256" key="1">
    <source>
        <dbReference type="ARBA" id="ARBA00004651"/>
    </source>
</evidence>
<feature type="transmembrane region" description="Helical" evidence="7">
    <location>
        <begin position="236"/>
        <end position="256"/>
    </location>
</feature>
<feature type="transmembrane region" description="Helical" evidence="7">
    <location>
        <begin position="133"/>
        <end position="154"/>
    </location>
</feature>
<gene>
    <name evidence="10" type="ORF">FHR37_005625</name>
    <name evidence="11" type="ORF">SAMN05421678_12348</name>
</gene>
<dbReference type="Proteomes" id="UP000199052">
    <property type="component" value="Unassembled WGS sequence"/>
</dbReference>
<evidence type="ECO:0000259" key="9">
    <source>
        <dbReference type="PROSITE" id="PS50928"/>
    </source>
</evidence>
<evidence type="ECO:0000256" key="6">
    <source>
        <dbReference type="ARBA" id="ARBA00023136"/>
    </source>
</evidence>
<dbReference type="OrthoDB" id="9804439at2"/>
<feature type="transmembrane region" description="Helical" evidence="7">
    <location>
        <begin position="288"/>
        <end position="308"/>
    </location>
</feature>
<dbReference type="InterPro" id="IPR035906">
    <property type="entry name" value="MetI-like_sf"/>
</dbReference>
<evidence type="ECO:0000256" key="4">
    <source>
        <dbReference type="ARBA" id="ARBA00022692"/>
    </source>
</evidence>